<dbReference type="RefSeq" id="WP_267774035.1">
    <property type="nucleotide sequence ID" value="NZ_JAPNKE010000002.1"/>
</dbReference>
<accession>A0A9X3EVF9</accession>
<gene>
    <name evidence="1" type="ORF">OV079_36100</name>
</gene>
<sequence>MSVPKRGARRIVVDGVEYSWRLRRRPTPDQRSGRTPLLLAVAARGVDGPAMLVRLHRPHPGNEVGLASAAVTPREVAELVREGLRAGWQPARPGAQFILAPRAGAARGPRTWPRGHTHHSPEQLLALARRAEAHDRLRLADNSRYVSWPGGGGFQPCAILINDRDLIDRVRDAERPHAAREVAERRRADPELDLTVDQLAGDYLHLTREELALPSRHLFEPSGDVRRGFAVADDDPIHAKTTVLQCTCGILECWFLLVRITLFDDFVVWSDFEQFHRDWVYDLGPFVFDRRDYQRALGG</sequence>
<dbReference type="EMBL" id="JAPNKE010000002">
    <property type="protein sequence ID" value="MCY1010897.1"/>
    <property type="molecule type" value="Genomic_DNA"/>
</dbReference>
<evidence type="ECO:0000313" key="1">
    <source>
        <dbReference type="EMBL" id="MCY1010897.1"/>
    </source>
</evidence>
<proteinExistence type="predicted"/>
<dbReference type="AlphaFoldDB" id="A0A9X3EVF9"/>
<evidence type="ECO:0000313" key="2">
    <source>
        <dbReference type="Proteomes" id="UP001150924"/>
    </source>
</evidence>
<comment type="caution">
    <text evidence="1">The sequence shown here is derived from an EMBL/GenBank/DDBJ whole genome shotgun (WGS) entry which is preliminary data.</text>
</comment>
<organism evidence="1 2">
    <name type="scientific">Nannocystis pusilla</name>
    <dbReference type="NCBI Taxonomy" id="889268"/>
    <lineage>
        <taxon>Bacteria</taxon>
        <taxon>Pseudomonadati</taxon>
        <taxon>Myxococcota</taxon>
        <taxon>Polyangia</taxon>
        <taxon>Nannocystales</taxon>
        <taxon>Nannocystaceae</taxon>
        <taxon>Nannocystis</taxon>
    </lineage>
</organism>
<reference evidence="1" key="1">
    <citation type="submission" date="2022-11" db="EMBL/GenBank/DDBJ databases">
        <title>Minimal conservation of predation-associated metabolite biosynthetic gene clusters underscores biosynthetic potential of Myxococcota including descriptions for ten novel species: Archangium lansinium sp. nov., Myxococcus landrumus sp. nov., Nannocystis bai.</title>
        <authorList>
            <person name="Ahearne A."/>
            <person name="Stevens C."/>
            <person name="Phillips K."/>
        </authorList>
    </citation>
    <scope>NUCLEOTIDE SEQUENCE</scope>
    <source>
        <strain evidence="1">Na p29</strain>
    </source>
</reference>
<protein>
    <submittedName>
        <fullName evidence="1">Uncharacterized protein</fullName>
    </submittedName>
</protein>
<dbReference type="Proteomes" id="UP001150924">
    <property type="component" value="Unassembled WGS sequence"/>
</dbReference>
<keyword evidence="2" id="KW-1185">Reference proteome</keyword>
<name>A0A9X3EVF9_9BACT</name>